<dbReference type="AlphaFoldDB" id="A0A0K1IYI5"/>
<dbReference type="PANTHER" id="PTHR35005:SF1">
    <property type="entry name" value="2-AMINO-5-FORMYLAMINO-6-RIBOSYLAMINOPYRIMIDIN-4(3H)-ONE 5'-MONOPHOSPHATE DEFORMYLASE"/>
    <property type="match status" value="1"/>
</dbReference>
<dbReference type="InterPro" id="IPR003785">
    <property type="entry name" value="Creatininase/forma_Hydrolase"/>
</dbReference>
<keyword evidence="3 5" id="KW-0378">Hydrolase</keyword>
<dbReference type="PATRIC" id="fig|35746.4.peg.3539"/>
<dbReference type="Proteomes" id="UP000066124">
    <property type="component" value="Plasmid pHG1"/>
</dbReference>
<dbReference type="KEGG" id="hgi:ABY42_16325"/>
<evidence type="ECO:0000256" key="2">
    <source>
        <dbReference type="ARBA" id="ARBA00022723"/>
    </source>
</evidence>
<evidence type="ECO:0000256" key="1">
    <source>
        <dbReference type="ARBA" id="ARBA00001947"/>
    </source>
</evidence>
<evidence type="ECO:0000313" key="6">
    <source>
        <dbReference type="Proteomes" id="UP000066124"/>
    </source>
</evidence>
<dbReference type="GO" id="GO:0046872">
    <property type="term" value="F:metal ion binding"/>
    <property type="evidence" value="ECO:0007669"/>
    <property type="project" value="UniProtKB-KW"/>
</dbReference>
<evidence type="ECO:0000256" key="3">
    <source>
        <dbReference type="ARBA" id="ARBA00022801"/>
    </source>
</evidence>
<dbReference type="GO" id="GO:0009231">
    <property type="term" value="P:riboflavin biosynthetic process"/>
    <property type="evidence" value="ECO:0007669"/>
    <property type="project" value="TreeGrafter"/>
</dbReference>
<keyword evidence="2" id="KW-0479">Metal-binding</keyword>
<dbReference type="RefSeq" id="WP_050460135.1">
    <property type="nucleotide sequence ID" value="NZ_CP011948.1"/>
</dbReference>
<name>A0A0K1IYI5_HALGI</name>
<protein>
    <submittedName>
        <fullName evidence="5">Creatinine amidohydrolase</fullName>
    </submittedName>
</protein>
<dbReference type="SUPFAM" id="SSF102215">
    <property type="entry name" value="Creatininase"/>
    <property type="match status" value="1"/>
</dbReference>
<gene>
    <name evidence="5" type="ORF">ABY42_16325</name>
</gene>
<proteinExistence type="predicted"/>
<dbReference type="GO" id="GO:0016811">
    <property type="term" value="F:hydrolase activity, acting on carbon-nitrogen (but not peptide) bonds, in linear amides"/>
    <property type="evidence" value="ECO:0007669"/>
    <property type="project" value="TreeGrafter"/>
</dbReference>
<evidence type="ECO:0000313" key="5">
    <source>
        <dbReference type="EMBL" id="AKU09363.1"/>
    </source>
</evidence>
<dbReference type="InterPro" id="IPR024087">
    <property type="entry name" value="Creatininase-like_sf"/>
</dbReference>
<geneLocation type="plasmid" evidence="5 6">
    <name>pHG1</name>
</geneLocation>
<dbReference type="PANTHER" id="PTHR35005">
    <property type="entry name" value="3-DEHYDRO-SCYLLO-INOSOSE HYDROLASE"/>
    <property type="match status" value="1"/>
</dbReference>
<evidence type="ECO:0000256" key="4">
    <source>
        <dbReference type="ARBA" id="ARBA00022833"/>
    </source>
</evidence>
<accession>A0A0K1IYI5</accession>
<comment type="cofactor">
    <cofactor evidence="1">
        <name>Zn(2+)</name>
        <dbReference type="ChEBI" id="CHEBI:29105"/>
    </cofactor>
</comment>
<keyword evidence="4" id="KW-0862">Zinc</keyword>
<sequence length="266" mass="28109">MMYDSIGRRGHEWAGMTAAEVRGVGAKPGSILVIPVGSIEQHGEHLPVVTDSLLVEAMVDSAVEQTDGLPVVVSPTVWSGFSPHHLTFGGTLSLDFETIRATLEDIANTGLENGFDAVLFVNGHGGNGPLIGSVVSTVGVETDAEVLGTTYFELATDRIEALRDTDTGGMAHGGEFETSLMLAVRPDLVGDSSTRNGEPLHESYRWGGQDLLDGGSVSVYRSFDAYSETGAIGLPEEASAEKGERIRSIIAQELASLLDAVHEQNT</sequence>
<dbReference type="GeneID" id="25247550"/>
<dbReference type="EMBL" id="CP011948">
    <property type="protein sequence ID" value="AKU09363.1"/>
    <property type="molecule type" value="Genomic_DNA"/>
</dbReference>
<organism evidence="5 6">
    <name type="scientific">Haloferax gibbonsii</name>
    <dbReference type="NCBI Taxonomy" id="35746"/>
    <lineage>
        <taxon>Archaea</taxon>
        <taxon>Methanobacteriati</taxon>
        <taxon>Methanobacteriota</taxon>
        <taxon>Stenosarchaea group</taxon>
        <taxon>Halobacteria</taxon>
        <taxon>Halobacteriales</taxon>
        <taxon>Haloferacaceae</taxon>
        <taxon>Haloferax</taxon>
    </lineage>
</organism>
<keyword evidence="5" id="KW-0614">Plasmid</keyword>
<reference evidence="6" key="1">
    <citation type="journal article" date="2015" name="J. Biotechnol.">
        <title>Complete genome sequence of Haloferax gibbonsii strain ARA6, a potential producer of polyhydroxyalkanoates and halocins isolated from Araruama, Rio de Janeiro, Brasil.</title>
        <authorList>
            <person name="Pinto L.H."/>
            <person name="D'Alincourt Carvalho-Assef A.P."/>
            <person name="Vieira R.P."/>
            <person name="Clementino M.M."/>
            <person name="Albano R.M."/>
        </authorList>
    </citation>
    <scope>NUCLEOTIDE SEQUENCE [LARGE SCALE GENOMIC DNA]</scope>
    <source>
        <strain evidence="6">ARA6</strain>
        <plasmid evidence="6">Plasmid pHG1</plasmid>
    </source>
</reference>
<dbReference type="Pfam" id="PF02633">
    <property type="entry name" value="Creatininase"/>
    <property type="match status" value="1"/>
</dbReference>
<dbReference type="Gene3D" id="3.40.50.10310">
    <property type="entry name" value="Creatininase"/>
    <property type="match status" value="1"/>
</dbReference>